<comment type="caution">
    <text evidence="9">Lacks conserved residue(s) required for the propagation of feature annotation.</text>
</comment>
<evidence type="ECO:0000256" key="5">
    <source>
        <dbReference type="ARBA" id="ARBA00023136"/>
    </source>
</evidence>
<keyword evidence="11" id="KW-1185">Reference proteome</keyword>
<organism evidence="10 11">
    <name type="scientific">Teladorsagia circumcincta</name>
    <name type="common">Brown stomach worm</name>
    <name type="synonym">Ostertagia circumcincta</name>
    <dbReference type="NCBI Taxonomy" id="45464"/>
    <lineage>
        <taxon>Eukaryota</taxon>
        <taxon>Metazoa</taxon>
        <taxon>Ecdysozoa</taxon>
        <taxon>Nematoda</taxon>
        <taxon>Chromadorea</taxon>
        <taxon>Rhabditida</taxon>
        <taxon>Rhabditina</taxon>
        <taxon>Rhabditomorpha</taxon>
        <taxon>Strongyloidea</taxon>
        <taxon>Trichostrongylidae</taxon>
        <taxon>Teladorsagia</taxon>
    </lineage>
</organism>
<dbReference type="Pfam" id="PF00057">
    <property type="entry name" value="Ldl_recept_a"/>
    <property type="match status" value="2"/>
</dbReference>
<feature type="non-terminal residue" evidence="10">
    <location>
        <position position="95"/>
    </location>
</feature>
<keyword evidence="6 9" id="KW-1015">Disulfide bond</keyword>
<sequence length="95" mass="10421">TFPLTCNNSTQFDCQTSSDPQRCIPLEWLCDGLKDCKNGLDESHCSYLHTCPEGDFICRSGDCVSSHFKCDGEIDCPGGEDENGCEFLSIFVPSA</sequence>
<evidence type="ECO:0000256" key="9">
    <source>
        <dbReference type="PROSITE-ProRule" id="PRU00124"/>
    </source>
</evidence>
<dbReference type="SUPFAM" id="SSF57424">
    <property type="entry name" value="LDL receptor-like module"/>
    <property type="match status" value="2"/>
</dbReference>
<feature type="disulfide bond" evidence="9">
    <location>
        <begin position="30"/>
        <end position="45"/>
    </location>
</feature>
<evidence type="ECO:0000256" key="3">
    <source>
        <dbReference type="ARBA" id="ARBA00022737"/>
    </source>
</evidence>
<gene>
    <name evidence="10" type="ORF">TELCIR_25256</name>
</gene>
<dbReference type="CDD" id="cd00112">
    <property type="entry name" value="LDLa"/>
    <property type="match status" value="2"/>
</dbReference>
<dbReference type="Gene3D" id="4.10.400.10">
    <property type="entry name" value="Low-density Lipoprotein Receptor"/>
    <property type="match status" value="2"/>
</dbReference>
<dbReference type="PRINTS" id="PR00261">
    <property type="entry name" value="LDLRECEPTOR"/>
</dbReference>
<dbReference type="EMBL" id="KZ413409">
    <property type="protein sequence ID" value="PIO53410.1"/>
    <property type="molecule type" value="Genomic_DNA"/>
</dbReference>
<feature type="disulfide bond" evidence="9">
    <location>
        <begin position="58"/>
        <end position="76"/>
    </location>
</feature>
<keyword evidence="4" id="KW-1133">Transmembrane helix</keyword>
<dbReference type="Proteomes" id="UP000230423">
    <property type="component" value="Unassembled WGS sequence"/>
</dbReference>
<feature type="disulfide bond" evidence="9">
    <location>
        <begin position="70"/>
        <end position="85"/>
    </location>
</feature>
<proteinExistence type="predicted"/>
<keyword evidence="10" id="KW-0449">Lipoprotein</keyword>
<comment type="subcellular location">
    <subcellularLocation>
        <location evidence="1">Membrane</location>
        <topology evidence="1">Single-pass membrane protein</topology>
    </subcellularLocation>
</comment>
<evidence type="ECO:0000256" key="1">
    <source>
        <dbReference type="ARBA" id="ARBA00004167"/>
    </source>
</evidence>
<evidence type="ECO:0000313" key="11">
    <source>
        <dbReference type="Proteomes" id="UP000230423"/>
    </source>
</evidence>
<keyword evidence="3" id="KW-0677">Repeat</keyword>
<dbReference type="InterPro" id="IPR023415">
    <property type="entry name" value="LDLR_class-A_CS"/>
</dbReference>
<dbReference type="PANTHER" id="PTHR22722">
    <property type="entry name" value="LOW-DENSITY LIPOPROTEIN RECEPTOR-RELATED PROTEIN 2-RELATED"/>
    <property type="match status" value="1"/>
</dbReference>
<feature type="non-terminal residue" evidence="10">
    <location>
        <position position="1"/>
    </location>
</feature>
<keyword evidence="5" id="KW-0472">Membrane</keyword>
<dbReference type="InterPro" id="IPR036055">
    <property type="entry name" value="LDL_receptor-like_sf"/>
</dbReference>
<dbReference type="InterPro" id="IPR002172">
    <property type="entry name" value="LDrepeatLR_classA_rpt"/>
</dbReference>
<dbReference type="SMART" id="SM00192">
    <property type="entry name" value="LDLa"/>
    <property type="match status" value="2"/>
</dbReference>
<evidence type="ECO:0000256" key="6">
    <source>
        <dbReference type="ARBA" id="ARBA00023157"/>
    </source>
</evidence>
<dbReference type="GO" id="GO:0005886">
    <property type="term" value="C:plasma membrane"/>
    <property type="evidence" value="ECO:0007669"/>
    <property type="project" value="TreeGrafter"/>
</dbReference>
<keyword evidence="8" id="KW-0325">Glycoprotein</keyword>
<evidence type="ECO:0000313" key="10">
    <source>
        <dbReference type="EMBL" id="PIO53410.1"/>
    </source>
</evidence>
<feature type="disulfide bond" evidence="9">
    <location>
        <begin position="51"/>
        <end position="63"/>
    </location>
</feature>
<dbReference type="PROSITE" id="PS50068">
    <property type="entry name" value="LDLRA_2"/>
    <property type="match status" value="2"/>
</dbReference>
<dbReference type="GO" id="GO:0043235">
    <property type="term" value="C:receptor complex"/>
    <property type="evidence" value="ECO:0007669"/>
    <property type="project" value="TreeGrafter"/>
</dbReference>
<protein>
    <submittedName>
        <fullName evidence="10">Low-density lipoprotein receptor domain class A</fullName>
    </submittedName>
</protein>
<dbReference type="PROSITE" id="PS01209">
    <property type="entry name" value="LDLRA_1"/>
    <property type="match status" value="1"/>
</dbReference>
<evidence type="ECO:0000256" key="2">
    <source>
        <dbReference type="ARBA" id="ARBA00022692"/>
    </source>
</evidence>
<keyword evidence="7 10" id="KW-0675">Receptor</keyword>
<evidence type="ECO:0000256" key="7">
    <source>
        <dbReference type="ARBA" id="ARBA00023170"/>
    </source>
</evidence>
<dbReference type="OrthoDB" id="5848498at2759"/>
<name>A0A2G9T7P1_TELCI</name>
<dbReference type="AlphaFoldDB" id="A0A2G9T7P1"/>
<reference evidence="10 11" key="1">
    <citation type="submission" date="2015-09" db="EMBL/GenBank/DDBJ databases">
        <title>Draft genome of the parasitic nematode Teladorsagia circumcincta isolate WARC Sus (inbred).</title>
        <authorList>
            <person name="Mitreva M."/>
        </authorList>
    </citation>
    <scope>NUCLEOTIDE SEQUENCE [LARGE SCALE GENOMIC DNA]</scope>
    <source>
        <strain evidence="10 11">S</strain>
    </source>
</reference>
<evidence type="ECO:0000256" key="8">
    <source>
        <dbReference type="ARBA" id="ARBA00023180"/>
    </source>
</evidence>
<evidence type="ECO:0000256" key="4">
    <source>
        <dbReference type="ARBA" id="ARBA00022989"/>
    </source>
</evidence>
<keyword evidence="2" id="KW-0812">Transmembrane</keyword>
<accession>A0A2G9T7P1</accession>
<dbReference type="InterPro" id="IPR051221">
    <property type="entry name" value="LDLR-related"/>
</dbReference>